<evidence type="ECO:0000256" key="2">
    <source>
        <dbReference type="ARBA" id="ARBA00023069"/>
    </source>
</evidence>
<gene>
    <name evidence="5" type="ORF">HaLaN_05733</name>
</gene>
<evidence type="ECO:0000313" key="5">
    <source>
        <dbReference type="EMBL" id="GFH10423.1"/>
    </source>
</evidence>
<evidence type="ECO:0000256" key="1">
    <source>
        <dbReference type="ARBA" id="ARBA00004138"/>
    </source>
</evidence>
<protein>
    <submittedName>
        <fullName evidence="5">Flagellar inner arm dynein heavy chain</fullName>
    </submittedName>
</protein>
<dbReference type="GO" id="GO:0045505">
    <property type="term" value="F:dynein intermediate chain binding"/>
    <property type="evidence" value="ECO:0007669"/>
    <property type="project" value="InterPro"/>
</dbReference>
<keyword evidence="5" id="KW-0282">Flagellum</keyword>
<dbReference type="EMBL" id="BLLF01000314">
    <property type="protein sequence ID" value="GFH10423.1"/>
    <property type="molecule type" value="Genomic_DNA"/>
</dbReference>
<comment type="caution">
    <text evidence="5">The sequence shown here is derived from an EMBL/GenBank/DDBJ whole genome shotgun (WGS) entry which is preliminary data.</text>
</comment>
<dbReference type="GO" id="GO:0005929">
    <property type="term" value="C:cilium"/>
    <property type="evidence" value="ECO:0007669"/>
    <property type="project" value="UniProtKB-SubCell"/>
</dbReference>
<evidence type="ECO:0000256" key="3">
    <source>
        <dbReference type="ARBA" id="ARBA00023273"/>
    </source>
</evidence>
<dbReference type="InterPro" id="IPR024743">
    <property type="entry name" value="Dynein_HC_stalk"/>
</dbReference>
<dbReference type="AlphaFoldDB" id="A0A699YK17"/>
<organism evidence="5 6">
    <name type="scientific">Haematococcus lacustris</name>
    <name type="common">Green alga</name>
    <name type="synonym">Haematococcus pluvialis</name>
    <dbReference type="NCBI Taxonomy" id="44745"/>
    <lineage>
        <taxon>Eukaryota</taxon>
        <taxon>Viridiplantae</taxon>
        <taxon>Chlorophyta</taxon>
        <taxon>core chlorophytes</taxon>
        <taxon>Chlorophyceae</taxon>
        <taxon>CS clade</taxon>
        <taxon>Chlamydomonadales</taxon>
        <taxon>Haematococcaceae</taxon>
        <taxon>Haematococcus</taxon>
    </lineage>
</organism>
<dbReference type="GO" id="GO:0051959">
    <property type="term" value="F:dynein light intermediate chain binding"/>
    <property type="evidence" value="ECO:0007669"/>
    <property type="project" value="InterPro"/>
</dbReference>
<dbReference type="PANTHER" id="PTHR22878:SF70">
    <property type="entry name" value="DYNEIN HEAVY CHAIN 2, AXONEMAL"/>
    <property type="match status" value="1"/>
</dbReference>
<keyword evidence="3" id="KW-0966">Cell projection</keyword>
<dbReference type="InterPro" id="IPR026983">
    <property type="entry name" value="DHC"/>
</dbReference>
<feature type="non-terminal residue" evidence="5">
    <location>
        <position position="1"/>
    </location>
</feature>
<feature type="domain" description="Dynein heavy chain coiled coil stalk" evidence="4">
    <location>
        <begin position="3"/>
        <end position="73"/>
    </location>
</feature>
<dbReference type="Proteomes" id="UP000485058">
    <property type="component" value="Unassembled WGS sequence"/>
</dbReference>
<dbReference type="Gene3D" id="1.20.920.60">
    <property type="match status" value="1"/>
</dbReference>
<keyword evidence="6" id="KW-1185">Reference proteome</keyword>
<name>A0A699YK17_HAELA</name>
<dbReference type="Pfam" id="PF12777">
    <property type="entry name" value="MT"/>
    <property type="match status" value="1"/>
</dbReference>
<dbReference type="GO" id="GO:0030286">
    <property type="term" value="C:dynein complex"/>
    <property type="evidence" value="ECO:0007669"/>
    <property type="project" value="InterPro"/>
</dbReference>
<proteinExistence type="predicted"/>
<dbReference type="PANTHER" id="PTHR22878">
    <property type="entry name" value="DYNEIN HEAVY CHAIN 6, AXONEMAL-LIKE-RELATED"/>
    <property type="match status" value="1"/>
</dbReference>
<reference evidence="5 6" key="1">
    <citation type="submission" date="2020-02" db="EMBL/GenBank/DDBJ databases">
        <title>Draft genome sequence of Haematococcus lacustris strain NIES-144.</title>
        <authorList>
            <person name="Morimoto D."/>
            <person name="Nakagawa S."/>
            <person name="Yoshida T."/>
            <person name="Sawayama S."/>
        </authorList>
    </citation>
    <scope>NUCLEOTIDE SEQUENCE [LARGE SCALE GENOMIC DNA]</scope>
    <source>
        <strain evidence="5 6">NIES-144</strain>
    </source>
</reference>
<evidence type="ECO:0000259" key="4">
    <source>
        <dbReference type="Pfam" id="PF12777"/>
    </source>
</evidence>
<sequence length="78" mass="8177">VVVSKEEEVASGEAAKVQAIKDECQADLAEAMPLLEAALKALDTLTKNDITEVKGMKSPPAGVKLVLEAVCIMKGIKP</sequence>
<comment type="subcellular location">
    <subcellularLocation>
        <location evidence="1">Cell projection</location>
        <location evidence="1">Cilium</location>
    </subcellularLocation>
</comment>
<dbReference type="GO" id="GO:0007018">
    <property type="term" value="P:microtubule-based movement"/>
    <property type="evidence" value="ECO:0007669"/>
    <property type="project" value="InterPro"/>
</dbReference>
<evidence type="ECO:0000313" key="6">
    <source>
        <dbReference type="Proteomes" id="UP000485058"/>
    </source>
</evidence>
<feature type="non-terminal residue" evidence="5">
    <location>
        <position position="78"/>
    </location>
</feature>
<keyword evidence="2" id="KW-0969">Cilium</keyword>
<accession>A0A699YK17</accession>